<keyword evidence="3" id="KW-1185">Reference proteome</keyword>
<dbReference type="SMR" id="Q54B36"/>
<dbReference type="PaxDb" id="44689-DDB0192203"/>
<gene>
    <name evidence="2" type="ORF">DDB_G0293926</name>
</gene>
<keyword evidence="1" id="KW-0677">Repeat</keyword>
<dbReference type="PANTHER" id="PTHR32134:SF169">
    <property type="entry name" value="FNIP REPEAT-CONTAINING PROTEIN-RELATED"/>
    <property type="match status" value="1"/>
</dbReference>
<dbReference type="HOGENOM" id="CLU_547955_0_0_1"/>
<accession>Q54B36</accession>
<dbReference type="KEGG" id="ddi:DDB_G0293926"/>
<dbReference type="EMBL" id="AAFI02000224">
    <property type="protein sequence ID" value="EAL60462.1"/>
    <property type="molecule type" value="Genomic_DNA"/>
</dbReference>
<evidence type="ECO:0000256" key="1">
    <source>
        <dbReference type="ARBA" id="ARBA00022737"/>
    </source>
</evidence>
<dbReference type="InParanoid" id="Q54B36"/>
<dbReference type="GeneID" id="8629496"/>
<dbReference type="FunCoup" id="Q54B36">
    <property type="interactions" value="6"/>
</dbReference>
<evidence type="ECO:0000313" key="2">
    <source>
        <dbReference type="EMBL" id="EAL60462.1"/>
    </source>
</evidence>
<comment type="caution">
    <text evidence="2">The sequence shown here is derived from an EMBL/GenBank/DDBJ whole genome shotgun (WGS) entry which is preliminary data.</text>
</comment>
<name>Q54B36_DICDI</name>
<dbReference type="VEuPathDB" id="AmoebaDB:DDB_G0293926"/>
<dbReference type="SUPFAM" id="SSF52058">
    <property type="entry name" value="L domain-like"/>
    <property type="match status" value="1"/>
</dbReference>
<dbReference type="AlphaFoldDB" id="Q54B36"/>
<sequence length="498" mass="58233">MDKLFFKVWRNIFINRIIFRFIRFFKNYDTVAIDRVEDIRDFPYIEYYKTVIYDGTGEFISGEDFPKSLHSISILYDKYKCEQPIESQLSNGLKKFTYPRYNNKITRLLLFPTSVETVINATFIRGDRYEQNESDDLPPERKVIIPNNIKSLSIFRCPNHNLSKWLSIPTSLTSLDLGPYWYNGNTELKANDLPNHIKHLSLHLMKLLLIFKSDCLPNQLESLTLTTSEKYFNDENEIVFQLNSLPLTLKKLDISHLIPKFILPINSFENLTWLSLNYSNKKQTSLTRDMFPPNLSTLILIVSKIIVQPNVLPNSITYLKLVDYDWNFENIYKFQDLNFFPSSLNKLILNCKIHRSIQHINLPNTIENLKLGIRFNKSITIQSITIPTSIKKLTINCNKIVENYVFPNSIKYLKFGKYYGFQFNSNYFIPESVEILVIKSNQSISKGFIPEKLKVLKLIGDFDKPINFQLPKTIEKLIIGNSFDQSLNETLLPQSITF</sequence>
<evidence type="ECO:0008006" key="4">
    <source>
        <dbReference type="Google" id="ProtNLM"/>
    </source>
</evidence>
<dbReference type="dictyBase" id="DDB_G0293926"/>
<dbReference type="InterPro" id="IPR008615">
    <property type="entry name" value="FNIP"/>
</dbReference>
<dbReference type="Proteomes" id="UP000002195">
    <property type="component" value="Unassembled WGS sequence"/>
</dbReference>
<proteinExistence type="predicted"/>
<evidence type="ECO:0000313" key="3">
    <source>
        <dbReference type="Proteomes" id="UP000002195"/>
    </source>
</evidence>
<organism evidence="2 3">
    <name type="scientific">Dictyostelium discoideum</name>
    <name type="common">Social amoeba</name>
    <dbReference type="NCBI Taxonomy" id="44689"/>
    <lineage>
        <taxon>Eukaryota</taxon>
        <taxon>Amoebozoa</taxon>
        <taxon>Evosea</taxon>
        <taxon>Eumycetozoa</taxon>
        <taxon>Dictyostelia</taxon>
        <taxon>Dictyosteliales</taxon>
        <taxon>Dictyosteliaceae</taxon>
        <taxon>Dictyostelium</taxon>
    </lineage>
</organism>
<dbReference type="PhylomeDB" id="Q54B36"/>
<dbReference type="RefSeq" id="XP_628880.1">
    <property type="nucleotide sequence ID" value="XM_628878.1"/>
</dbReference>
<dbReference type="InterPro" id="IPR051251">
    <property type="entry name" value="STK_FNIP-Repeat"/>
</dbReference>
<reference evidence="2 3" key="1">
    <citation type="journal article" date="2005" name="Nature">
        <title>The genome of the social amoeba Dictyostelium discoideum.</title>
        <authorList>
            <consortium name="The Dictyostelium discoideum Sequencing Consortium"/>
            <person name="Eichinger L."/>
            <person name="Pachebat J.A."/>
            <person name="Glockner G."/>
            <person name="Rajandream M.A."/>
            <person name="Sucgang R."/>
            <person name="Berriman M."/>
            <person name="Song J."/>
            <person name="Olsen R."/>
            <person name="Szafranski K."/>
            <person name="Xu Q."/>
            <person name="Tunggal B."/>
            <person name="Kummerfeld S."/>
            <person name="Madera M."/>
            <person name="Konfortov B.A."/>
            <person name="Rivero F."/>
            <person name="Bankier A.T."/>
            <person name="Lehmann R."/>
            <person name="Hamlin N."/>
            <person name="Davies R."/>
            <person name="Gaudet P."/>
            <person name="Fey P."/>
            <person name="Pilcher K."/>
            <person name="Chen G."/>
            <person name="Saunders D."/>
            <person name="Sodergren E."/>
            <person name="Davis P."/>
            <person name="Kerhornou A."/>
            <person name="Nie X."/>
            <person name="Hall N."/>
            <person name="Anjard C."/>
            <person name="Hemphill L."/>
            <person name="Bason N."/>
            <person name="Farbrother P."/>
            <person name="Desany B."/>
            <person name="Just E."/>
            <person name="Morio T."/>
            <person name="Rost R."/>
            <person name="Churcher C."/>
            <person name="Cooper J."/>
            <person name="Haydock S."/>
            <person name="van Driessche N."/>
            <person name="Cronin A."/>
            <person name="Goodhead I."/>
            <person name="Muzny D."/>
            <person name="Mourier T."/>
            <person name="Pain A."/>
            <person name="Lu M."/>
            <person name="Harper D."/>
            <person name="Lindsay R."/>
            <person name="Hauser H."/>
            <person name="James K."/>
            <person name="Quiles M."/>
            <person name="Madan Babu M."/>
            <person name="Saito T."/>
            <person name="Buchrieser C."/>
            <person name="Wardroper A."/>
            <person name="Felder M."/>
            <person name="Thangavelu M."/>
            <person name="Johnson D."/>
            <person name="Knights A."/>
            <person name="Loulseged H."/>
            <person name="Mungall K."/>
            <person name="Oliver K."/>
            <person name="Price C."/>
            <person name="Quail M.A."/>
            <person name="Urushihara H."/>
            <person name="Hernandez J."/>
            <person name="Rabbinowitsch E."/>
            <person name="Steffen D."/>
            <person name="Sanders M."/>
            <person name="Ma J."/>
            <person name="Kohara Y."/>
            <person name="Sharp S."/>
            <person name="Simmonds M."/>
            <person name="Spiegler S."/>
            <person name="Tivey A."/>
            <person name="Sugano S."/>
            <person name="White B."/>
            <person name="Walker D."/>
            <person name="Woodward J."/>
            <person name="Winckler T."/>
            <person name="Tanaka Y."/>
            <person name="Shaulsky G."/>
            <person name="Schleicher M."/>
            <person name="Weinstock G."/>
            <person name="Rosenthal A."/>
            <person name="Cox E.C."/>
            <person name="Chisholm R.L."/>
            <person name="Gibbs R."/>
            <person name="Loomis W.F."/>
            <person name="Platzer M."/>
            <person name="Kay R.R."/>
            <person name="Williams J."/>
            <person name="Dear P.H."/>
            <person name="Noegel A.A."/>
            <person name="Barrell B."/>
            <person name="Kuspa A."/>
        </authorList>
    </citation>
    <scope>NUCLEOTIDE SEQUENCE [LARGE SCALE GENOMIC DNA]</scope>
    <source>
        <strain evidence="2 3">AX4</strain>
    </source>
</reference>
<dbReference type="Pfam" id="PF05725">
    <property type="entry name" value="FNIP"/>
    <property type="match status" value="2"/>
</dbReference>
<dbReference type="PANTHER" id="PTHR32134">
    <property type="entry name" value="FNIP REPEAT-CONTAINING PROTEIN"/>
    <property type="match status" value="1"/>
</dbReference>
<protein>
    <recommendedName>
        <fullName evidence="4">FNIP repeat-containing protein</fullName>
    </recommendedName>
</protein>